<keyword evidence="4" id="KW-0813">Transport</keyword>
<sequence>MPDTFIPNLNILNKELYNTNDIQVQFYQLRLKWPWRRGNWHALGWIFFTMGFIIIYGLLNHHDARLDRKRLKIARENRRRRGTDQPRLKFPEHTLYDRASTHMRSFAYKRLRRIPSVSIGMWTLVFAGFLFPMLYVFTQHPYYAREIWMGPPPLAGRSGMMAIAMLPFIIALGMKVNLVSLITGVGHEKLNVLHRWLAVLFGILSLIHAIPYVVEPVKRGGWQLAKEKFMSHPTYWNGVGAMACLFWLCVASMPFIRAWCYEIFVHLHIAAGLGFVGLLFWHCNNMLTSWHYLYATVVIWGGCLLHRLFFRTNLLRAIKGEQCHVKLLTDEGVQLTIPTTMRWTAGQHVFIRIPSISLLDNHPFTVASYPERPEGEVNDLVIVFKPHSGFTRRVYDLARIDPDRTFTAYLDGPYGGLARKLESFETVVMISGGSGITPVIGHLSELAQKIRNKEAVTRDVRIIWTVKHFESLEWFKDTISKIARTMPRNSLLVQYFVTEETPVPLPAYPISAIRDWPSSPCIGGPAPKTPSTPFYPKASAFPSQARLSQVIPDEHEYELQVLRMAKELGHPEPAVMKPASGSASGGVEGHGHALGLGPFSDDNATTSPSSTTYQKILPPIGDEVLLEFGRPPLREALREWSGGFGKRACIYVCGPAGMKVDVANAAAEMQDDIWISELREEVYLHTETFGW</sequence>
<evidence type="ECO:0000256" key="8">
    <source>
        <dbReference type="ARBA" id="ARBA00022989"/>
    </source>
</evidence>
<evidence type="ECO:0000256" key="9">
    <source>
        <dbReference type="ARBA" id="ARBA00023002"/>
    </source>
</evidence>
<name>A0A4V3SHL4_9PEZI</name>
<evidence type="ECO:0000256" key="14">
    <source>
        <dbReference type="SAM" id="Phobius"/>
    </source>
</evidence>
<dbReference type="STRING" id="341454.A0A4V3SHL4"/>
<dbReference type="EMBL" id="ML220170">
    <property type="protein sequence ID" value="TGZ76664.1"/>
    <property type="molecule type" value="Genomic_DNA"/>
</dbReference>
<feature type="transmembrane region" description="Helical" evidence="14">
    <location>
        <begin position="263"/>
        <end position="280"/>
    </location>
</feature>
<evidence type="ECO:0000313" key="16">
    <source>
        <dbReference type="EMBL" id="TGZ76664.1"/>
    </source>
</evidence>
<keyword evidence="7" id="KW-0249">Electron transport</keyword>
<evidence type="ECO:0000256" key="10">
    <source>
        <dbReference type="ARBA" id="ARBA00023065"/>
    </source>
</evidence>
<dbReference type="Proteomes" id="UP000298138">
    <property type="component" value="Unassembled WGS sequence"/>
</dbReference>
<feature type="transmembrane region" description="Helical" evidence="14">
    <location>
        <begin position="196"/>
        <end position="214"/>
    </location>
</feature>
<keyword evidence="5" id="KW-1003">Cell membrane</keyword>
<evidence type="ECO:0000256" key="1">
    <source>
        <dbReference type="ARBA" id="ARBA00004651"/>
    </source>
</evidence>
<evidence type="ECO:0000259" key="15">
    <source>
        <dbReference type="PROSITE" id="PS51384"/>
    </source>
</evidence>
<keyword evidence="6 14" id="KW-0812">Transmembrane</keyword>
<dbReference type="Pfam" id="PF08022">
    <property type="entry name" value="FAD_binding_8"/>
    <property type="match status" value="1"/>
</dbReference>
<gene>
    <name evidence="16" type="ORF">EX30DRAFT_399121</name>
</gene>
<dbReference type="Pfam" id="PF08030">
    <property type="entry name" value="NAD_binding_6"/>
    <property type="match status" value="1"/>
</dbReference>
<dbReference type="InterPro" id="IPR013130">
    <property type="entry name" value="Fe3_Rdtase_TM_dom"/>
</dbReference>
<comment type="similarity">
    <text evidence="2">Belongs to the ferric reductase (FRE) family.</text>
</comment>
<protein>
    <recommendedName>
        <fullName evidence="3">ferric-chelate reductase (NADPH)</fullName>
        <ecNumber evidence="3">1.16.1.9</ecNumber>
    </recommendedName>
</protein>
<dbReference type="InterPro" id="IPR039261">
    <property type="entry name" value="FNR_nucleotide-bd"/>
</dbReference>
<dbReference type="InterPro" id="IPR013112">
    <property type="entry name" value="FAD-bd_8"/>
</dbReference>
<dbReference type="GO" id="GO:0015677">
    <property type="term" value="P:copper ion import"/>
    <property type="evidence" value="ECO:0007669"/>
    <property type="project" value="TreeGrafter"/>
</dbReference>
<accession>A0A4V3SHL4</accession>
<dbReference type="EC" id="1.16.1.9" evidence="3"/>
<dbReference type="GO" id="GO:0052851">
    <property type="term" value="F:ferric-chelate reductase (NADPH) activity"/>
    <property type="evidence" value="ECO:0007669"/>
    <property type="project" value="UniProtKB-EC"/>
</dbReference>
<feature type="region of interest" description="Disordered" evidence="13">
    <location>
        <begin position="572"/>
        <end position="611"/>
    </location>
</feature>
<dbReference type="InParanoid" id="A0A4V3SHL4"/>
<keyword evidence="10" id="KW-0406">Ion transport</keyword>
<proteinExistence type="inferred from homology"/>
<evidence type="ECO:0000256" key="12">
    <source>
        <dbReference type="ARBA" id="ARBA00048483"/>
    </source>
</evidence>
<feature type="transmembrane region" description="Helical" evidence="14">
    <location>
        <begin position="40"/>
        <end position="59"/>
    </location>
</feature>
<dbReference type="FunCoup" id="A0A4V3SHL4">
    <property type="interactions" value="13"/>
</dbReference>
<feature type="transmembrane region" description="Helical" evidence="14">
    <location>
        <begin position="158"/>
        <end position="184"/>
    </location>
</feature>
<dbReference type="PANTHER" id="PTHR32361:SF23">
    <property type="entry name" value="FERRIC-CHELATE REDUCTASE"/>
    <property type="match status" value="1"/>
</dbReference>
<dbReference type="Pfam" id="PF01794">
    <property type="entry name" value="Ferric_reduct"/>
    <property type="match status" value="1"/>
</dbReference>
<dbReference type="InterPro" id="IPR051410">
    <property type="entry name" value="Ferric/Cupric_Reductase"/>
</dbReference>
<dbReference type="CDD" id="cd06186">
    <property type="entry name" value="NOX_Duox_like_FAD_NADP"/>
    <property type="match status" value="1"/>
</dbReference>
<keyword evidence="17" id="KW-1185">Reference proteome</keyword>
<feature type="transmembrane region" description="Helical" evidence="14">
    <location>
        <begin position="234"/>
        <end position="256"/>
    </location>
</feature>
<evidence type="ECO:0000256" key="4">
    <source>
        <dbReference type="ARBA" id="ARBA00022448"/>
    </source>
</evidence>
<dbReference type="InterPro" id="IPR017938">
    <property type="entry name" value="Riboflavin_synthase-like_b-brl"/>
</dbReference>
<dbReference type="SUPFAM" id="SSF52343">
    <property type="entry name" value="Ferredoxin reductase-like, C-terminal NADP-linked domain"/>
    <property type="match status" value="1"/>
</dbReference>
<comment type="catalytic activity">
    <reaction evidence="12">
        <text>2 a Fe(II)-siderophore + NADP(+) + H(+) = 2 a Fe(III)-siderophore + NADPH</text>
        <dbReference type="Rhea" id="RHEA:28795"/>
        <dbReference type="Rhea" id="RHEA-COMP:11342"/>
        <dbReference type="Rhea" id="RHEA-COMP:11344"/>
        <dbReference type="ChEBI" id="CHEBI:15378"/>
        <dbReference type="ChEBI" id="CHEBI:29033"/>
        <dbReference type="ChEBI" id="CHEBI:29034"/>
        <dbReference type="ChEBI" id="CHEBI:57783"/>
        <dbReference type="ChEBI" id="CHEBI:58349"/>
        <dbReference type="EC" id="1.16.1.9"/>
    </reaction>
</comment>
<feature type="compositionally biased region" description="Polar residues" evidence="13">
    <location>
        <begin position="602"/>
        <end position="611"/>
    </location>
</feature>
<keyword evidence="11 14" id="KW-0472">Membrane</keyword>
<evidence type="ECO:0000256" key="2">
    <source>
        <dbReference type="ARBA" id="ARBA00006278"/>
    </source>
</evidence>
<dbReference type="GO" id="GO:0006879">
    <property type="term" value="P:intracellular iron ion homeostasis"/>
    <property type="evidence" value="ECO:0007669"/>
    <property type="project" value="TreeGrafter"/>
</dbReference>
<dbReference type="GO" id="GO:0006826">
    <property type="term" value="P:iron ion transport"/>
    <property type="evidence" value="ECO:0007669"/>
    <property type="project" value="UniProtKB-ARBA"/>
</dbReference>
<dbReference type="Gene3D" id="3.40.50.80">
    <property type="entry name" value="Nucleotide-binding domain of ferredoxin-NADP reductase (FNR) module"/>
    <property type="match status" value="1"/>
</dbReference>
<evidence type="ECO:0000256" key="6">
    <source>
        <dbReference type="ARBA" id="ARBA00022692"/>
    </source>
</evidence>
<dbReference type="OrthoDB" id="167398at2759"/>
<dbReference type="AlphaFoldDB" id="A0A4V3SHL4"/>
<feature type="domain" description="FAD-binding FR-type" evidence="15">
    <location>
        <begin position="315"/>
        <end position="420"/>
    </location>
</feature>
<organism evidence="16 17">
    <name type="scientific">Ascodesmis nigricans</name>
    <dbReference type="NCBI Taxonomy" id="341454"/>
    <lineage>
        <taxon>Eukaryota</taxon>
        <taxon>Fungi</taxon>
        <taxon>Dikarya</taxon>
        <taxon>Ascomycota</taxon>
        <taxon>Pezizomycotina</taxon>
        <taxon>Pezizomycetes</taxon>
        <taxon>Pezizales</taxon>
        <taxon>Ascodesmidaceae</taxon>
        <taxon>Ascodesmis</taxon>
    </lineage>
</organism>
<reference evidence="16 17" key="1">
    <citation type="submission" date="2019-04" db="EMBL/GenBank/DDBJ databases">
        <title>Comparative genomics and transcriptomics to analyze fruiting body development in filamentous ascomycetes.</title>
        <authorList>
            <consortium name="DOE Joint Genome Institute"/>
            <person name="Lutkenhaus R."/>
            <person name="Traeger S."/>
            <person name="Breuer J."/>
            <person name="Kuo A."/>
            <person name="Lipzen A."/>
            <person name="Pangilinan J."/>
            <person name="Dilworth D."/>
            <person name="Sandor L."/>
            <person name="Poggeler S."/>
            <person name="Barry K."/>
            <person name="Grigoriev I.V."/>
            <person name="Nowrousian M."/>
        </authorList>
    </citation>
    <scope>NUCLEOTIDE SEQUENCE [LARGE SCALE GENOMIC DNA]</scope>
    <source>
        <strain evidence="16 17">CBS 389.68</strain>
    </source>
</reference>
<evidence type="ECO:0000256" key="7">
    <source>
        <dbReference type="ARBA" id="ARBA00022982"/>
    </source>
</evidence>
<comment type="subcellular location">
    <subcellularLocation>
        <location evidence="1">Cell membrane</location>
        <topology evidence="1">Multi-pass membrane protein</topology>
    </subcellularLocation>
</comment>
<dbReference type="SUPFAM" id="SSF63380">
    <property type="entry name" value="Riboflavin synthase domain-like"/>
    <property type="match status" value="1"/>
</dbReference>
<evidence type="ECO:0000256" key="11">
    <source>
        <dbReference type="ARBA" id="ARBA00023136"/>
    </source>
</evidence>
<dbReference type="SFLD" id="SFLDS00052">
    <property type="entry name" value="Ferric_Reductase_Domain"/>
    <property type="match status" value="1"/>
</dbReference>
<keyword evidence="9" id="KW-0560">Oxidoreductase</keyword>
<keyword evidence="8 14" id="KW-1133">Transmembrane helix</keyword>
<dbReference type="InterPro" id="IPR013121">
    <property type="entry name" value="Fe_red_NAD-bd_6"/>
</dbReference>
<dbReference type="PANTHER" id="PTHR32361">
    <property type="entry name" value="FERRIC/CUPRIC REDUCTASE TRANSMEMBRANE COMPONENT"/>
    <property type="match status" value="1"/>
</dbReference>
<evidence type="ECO:0000256" key="5">
    <source>
        <dbReference type="ARBA" id="ARBA00022475"/>
    </source>
</evidence>
<dbReference type="InterPro" id="IPR017927">
    <property type="entry name" value="FAD-bd_FR_type"/>
</dbReference>
<dbReference type="PROSITE" id="PS51384">
    <property type="entry name" value="FAD_FR"/>
    <property type="match status" value="1"/>
</dbReference>
<evidence type="ECO:0000256" key="3">
    <source>
        <dbReference type="ARBA" id="ARBA00012668"/>
    </source>
</evidence>
<dbReference type="GO" id="GO:0005886">
    <property type="term" value="C:plasma membrane"/>
    <property type="evidence" value="ECO:0007669"/>
    <property type="project" value="UniProtKB-SubCell"/>
</dbReference>
<feature type="transmembrane region" description="Helical" evidence="14">
    <location>
        <begin position="119"/>
        <end position="138"/>
    </location>
</feature>
<dbReference type="SFLD" id="SFLDG01168">
    <property type="entry name" value="Ferric_reductase_subgroup_(FRE"/>
    <property type="match status" value="1"/>
</dbReference>
<feature type="compositionally biased region" description="Gly residues" evidence="13">
    <location>
        <begin position="583"/>
        <end position="594"/>
    </location>
</feature>
<evidence type="ECO:0000313" key="17">
    <source>
        <dbReference type="Proteomes" id="UP000298138"/>
    </source>
</evidence>
<evidence type="ECO:0000256" key="13">
    <source>
        <dbReference type="SAM" id="MobiDB-lite"/>
    </source>
</evidence>
<feature type="transmembrane region" description="Helical" evidence="14">
    <location>
        <begin position="292"/>
        <end position="310"/>
    </location>
</feature>